<dbReference type="InterPro" id="IPR000403">
    <property type="entry name" value="PI3/4_kinase_cat_dom"/>
</dbReference>
<dbReference type="InterPro" id="IPR036940">
    <property type="entry name" value="PI3/4_kinase_cat_sf"/>
</dbReference>
<gene>
    <name evidence="4" type="ORF">KUTeg_003135</name>
</gene>
<dbReference type="InterPro" id="IPR018936">
    <property type="entry name" value="PI3/4_kinase_CS"/>
</dbReference>
<accession>A0ABQ9FL95</accession>
<protein>
    <recommendedName>
        <fullName evidence="3">PI3K/PI4K catalytic domain-containing protein</fullName>
    </recommendedName>
</protein>
<feature type="domain" description="PI3K/PI4K catalytic" evidence="3">
    <location>
        <begin position="1"/>
        <end position="170"/>
    </location>
</feature>
<name>A0ABQ9FL95_TEGGR</name>
<organism evidence="4 5">
    <name type="scientific">Tegillarca granosa</name>
    <name type="common">Malaysian cockle</name>
    <name type="synonym">Anadara granosa</name>
    <dbReference type="NCBI Taxonomy" id="220873"/>
    <lineage>
        <taxon>Eukaryota</taxon>
        <taxon>Metazoa</taxon>
        <taxon>Spiralia</taxon>
        <taxon>Lophotrochozoa</taxon>
        <taxon>Mollusca</taxon>
        <taxon>Bivalvia</taxon>
        <taxon>Autobranchia</taxon>
        <taxon>Pteriomorphia</taxon>
        <taxon>Arcoida</taxon>
        <taxon>Arcoidea</taxon>
        <taxon>Arcidae</taxon>
        <taxon>Tegillarca</taxon>
    </lineage>
</organism>
<keyword evidence="2" id="KW-0418">Kinase</keyword>
<keyword evidence="1" id="KW-0808">Transferase</keyword>
<dbReference type="InterPro" id="IPR050517">
    <property type="entry name" value="DDR_Repair_Kinase"/>
</dbReference>
<evidence type="ECO:0000256" key="2">
    <source>
        <dbReference type="ARBA" id="ARBA00022777"/>
    </source>
</evidence>
<dbReference type="Proteomes" id="UP001217089">
    <property type="component" value="Unassembled WGS sequence"/>
</dbReference>
<dbReference type="PANTHER" id="PTHR11139:SF68">
    <property type="entry name" value="DNA-DEPENDENT PROTEIN KINASE CATALYTIC SUBUNIT"/>
    <property type="match status" value="1"/>
</dbReference>
<dbReference type="InterPro" id="IPR011009">
    <property type="entry name" value="Kinase-like_dom_sf"/>
</dbReference>
<proteinExistence type="predicted"/>
<sequence length="170" mass="19862">MTPRVGLIEWLDNTTPLKEFVYGSLTDQEQRFMKTDGPGKLQDKWLKKLGNYERVQLYYHEIYKRYSKTETVKEFKLKESKLPWDLLRRSFHQMSTSPEAFHVLRCTFAVSHALICICHYILGIGDRHLSNFMVNLKTGEMIGIDFGHAFGSATQSCCFYEEDLLVTHQV</sequence>
<dbReference type="SUPFAM" id="SSF56112">
    <property type="entry name" value="Protein kinase-like (PK-like)"/>
    <property type="match status" value="1"/>
</dbReference>
<dbReference type="Pfam" id="PF00454">
    <property type="entry name" value="PI3_PI4_kinase"/>
    <property type="match status" value="1"/>
</dbReference>
<dbReference type="PROSITE" id="PS00916">
    <property type="entry name" value="PI3_4_KINASE_2"/>
    <property type="match status" value="1"/>
</dbReference>
<dbReference type="EMBL" id="JARBDR010000214">
    <property type="protein sequence ID" value="KAJ8318044.1"/>
    <property type="molecule type" value="Genomic_DNA"/>
</dbReference>
<dbReference type="PROSITE" id="PS50290">
    <property type="entry name" value="PI3_4_KINASE_3"/>
    <property type="match status" value="1"/>
</dbReference>
<evidence type="ECO:0000259" key="3">
    <source>
        <dbReference type="PROSITE" id="PS50290"/>
    </source>
</evidence>
<comment type="caution">
    <text evidence="4">The sequence shown here is derived from an EMBL/GenBank/DDBJ whole genome shotgun (WGS) entry which is preliminary data.</text>
</comment>
<reference evidence="4 5" key="1">
    <citation type="submission" date="2022-12" db="EMBL/GenBank/DDBJ databases">
        <title>Chromosome-level genome of Tegillarca granosa.</title>
        <authorList>
            <person name="Kim J."/>
        </authorList>
    </citation>
    <scope>NUCLEOTIDE SEQUENCE [LARGE SCALE GENOMIC DNA]</scope>
    <source>
        <strain evidence="4">Teg-2019</strain>
        <tissue evidence="4">Adductor muscle</tissue>
    </source>
</reference>
<keyword evidence="5" id="KW-1185">Reference proteome</keyword>
<evidence type="ECO:0000256" key="1">
    <source>
        <dbReference type="ARBA" id="ARBA00022679"/>
    </source>
</evidence>
<dbReference type="PANTHER" id="PTHR11139">
    <property type="entry name" value="ATAXIA TELANGIECTASIA MUTATED ATM -RELATED"/>
    <property type="match status" value="1"/>
</dbReference>
<evidence type="ECO:0000313" key="5">
    <source>
        <dbReference type="Proteomes" id="UP001217089"/>
    </source>
</evidence>
<dbReference type="Gene3D" id="1.10.1070.11">
    <property type="entry name" value="Phosphatidylinositol 3-/4-kinase, catalytic domain"/>
    <property type="match status" value="1"/>
</dbReference>
<evidence type="ECO:0000313" key="4">
    <source>
        <dbReference type="EMBL" id="KAJ8318044.1"/>
    </source>
</evidence>